<dbReference type="Gene3D" id="3.30.56.70">
    <property type="entry name" value="N2,N2-dimethylguanosine tRNA methyltransferase, C-terminal domain"/>
    <property type="match status" value="1"/>
</dbReference>
<accession>A0ABY6HV79</accession>
<evidence type="ECO:0000256" key="3">
    <source>
        <dbReference type="ARBA" id="ARBA00022679"/>
    </source>
</evidence>
<dbReference type="PROSITE" id="PS51626">
    <property type="entry name" value="SAM_MT_TRM1"/>
    <property type="match status" value="1"/>
</dbReference>
<dbReference type="Pfam" id="PF02005">
    <property type="entry name" value="TRM"/>
    <property type="match status" value="1"/>
</dbReference>
<keyword evidence="4 8" id="KW-0949">S-adenosyl-L-methionine</keyword>
<evidence type="ECO:0000256" key="1">
    <source>
        <dbReference type="ARBA" id="ARBA00022555"/>
    </source>
</evidence>
<keyword evidence="3 8" id="KW-0808">Transferase</keyword>
<dbReference type="EMBL" id="CP104013">
    <property type="protein sequence ID" value="UYP47301.1"/>
    <property type="molecule type" value="Genomic_DNA"/>
</dbReference>
<organism evidence="9 10">
    <name type="scientific">Candidatus Lokiarchaeum ossiferum</name>
    <dbReference type="NCBI Taxonomy" id="2951803"/>
    <lineage>
        <taxon>Archaea</taxon>
        <taxon>Promethearchaeati</taxon>
        <taxon>Promethearchaeota</taxon>
        <taxon>Promethearchaeia</taxon>
        <taxon>Promethearchaeales</taxon>
        <taxon>Promethearchaeaceae</taxon>
        <taxon>Candidatus Lokiarchaeum</taxon>
    </lineage>
</organism>
<dbReference type="InterPro" id="IPR042296">
    <property type="entry name" value="tRNA_met_Trm1_C"/>
</dbReference>
<dbReference type="NCBIfam" id="TIGR00308">
    <property type="entry name" value="TRM1"/>
    <property type="match status" value="1"/>
</dbReference>
<dbReference type="EC" id="2.1.1.216" evidence="7"/>
<evidence type="ECO:0000256" key="4">
    <source>
        <dbReference type="ARBA" id="ARBA00022691"/>
    </source>
</evidence>
<sequence length="414" mass="46812">MDNFEAALAKLIIREEGEIKFYTFDSTQYSDSGSALKKSMPVFYNPIQEVNRSLSQIVYRAFQQVTADDEHFQPFTICDSMAASGIRSLRLLKYLDHPIKVISNDLNPLALKIIEKNLELNNFSREDLELTNEDAAFLFSKLHNSRQYPSSIDIDPFGTPNIFIEPALRAVALRGLVGITATDTAVLFGVKPTACARKYNLRCLRSSFLKEVGLRLLLYYTAIRAHPYMNYIEPQMSLSFEHYIRIFVRVFKGKGGVNRNLANSGYMLWCPKCDWRKTIGLDLRNSQVGSSCPLCGSKIDYGGPLWIGPLHDNLFVEKTILVLNGSTKEQIPSKKRLTKLLNIVKEENQFPPGYYDLHKLCDLLNVSVSKSTDILQKIHAAGFQAGMTHIDPRAIKSDIPINLLKEILVNLHNS</sequence>
<dbReference type="GO" id="GO:0032259">
    <property type="term" value="P:methylation"/>
    <property type="evidence" value="ECO:0007669"/>
    <property type="project" value="UniProtKB-KW"/>
</dbReference>
<dbReference type="Gene3D" id="3.40.50.150">
    <property type="entry name" value="Vaccinia Virus protein VP39"/>
    <property type="match status" value="1"/>
</dbReference>
<dbReference type="PANTHER" id="PTHR10631:SF3">
    <property type="entry name" value="TRNA (GUANINE(26)-N(2))-DIMETHYLTRANSFERASE"/>
    <property type="match status" value="1"/>
</dbReference>
<evidence type="ECO:0000313" key="9">
    <source>
        <dbReference type="EMBL" id="UYP47301.1"/>
    </source>
</evidence>
<dbReference type="PANTHER" id="PTHR10631">
    <property type="entry name" value="N 2 ,N 2 -DIMETHYLGUANOSINE TRNA METHYLTRANSFERASE"/>
    <property type="match status" value="1"/>
</dbReference>
<evidence type="ECO:0000256" key="8">
    <source>
        <dbReference type="PROSITE-ProRule" id="PRU00958"/>
    </source>
</evidence>
<keyword evidence="2 8" id="KW-0489">Methyltransferase</keyword>
<dbReference type="GO" id="GO:0160104">
    <property type="term" value="F:tRNA (guanine(26)-N2)-dimethyltransferase activity"/>
    <property type="evidence" value="ECO:0007669"/>
    <property type="project" value="UniProtKB-EC"/>
</dbReference>
<keyword evidence="1 8" id="KW-0820">tRNA-binding</keyword>
<keyword evidence="5 8" id="KW-0819">tRNA processing</keyword>
<gene>
    <name evidence="9" type="ORF">NEF87_003586</name>
</gene>
<evidence type="ECO:0000256" key="6">
    <source>
        <dbReference type="ARBA" id="ARBA00022884"/>
    </source>
</evidence>
<evidence type="ECO:0000256" key="2">
    <source>
        <dbReference type="ARBA" id="ARBA00022603"/>
    </source>
</evidence>
<name>A0ABY6HV79_9ARCH</name>
<comment type="similarity">
    <text evidence="8">Belongs to the class I-like SAM-binding methyltransferase superfamily. Trm1 family.</text>
</comment>
<keyword evidence="10" id="KW-1185">Reference proteome</keyword>
<protein>
    <recommendedName>
        <fullName evidence="7">tRNA (guanine(26)-N(2))-dimethyltransferase</fullName>
        <ecNumber evidence="7">2.1.1.216</ecNumber>
    </recommendedName>
</protein>
<proteinExistence type="inferred from homology"/>
<dbReference type="SUPFAM" id="SSF53335">
    <property type="entry name" value="S-adenosyl-L-methionine-dependent methyltransferases"/>
    <property type="match status" value="1"/>
</dbReference>
<evidence type="ECO:0000256" key="5">
    <source>
        <dbReference type="ARBA" id="ARBA00022694"/>
    </source>
</evidence>
<evidence type="ECO:0000256" key="7">
    <source>
        <dbReference type="ARBA" id="ARBA00039099"/>
    </source>
</evidence>
<keyword evidence="6 8" id="KW-0694">RNA-binding</keyword>
<evidence type="ECO:0000313" key="10">
    <source>
        <dbReference type="Proteomes" id="UP001208689"/>
    </source>
</evidence>
<dbReference type="InterPro" id="IPR029063">
    <property type="entry name" value="SAM-dependent_MTases_sf"/>
</dbReference>
<dbReference type="Proteomes" id="UP001208689">
    <property type="component" value="Chromosome"/>
</dbReference>
<dbReference type="InterPro" id="IPR002905">
    <property type="entry name" value="Trm1"/>
</dbReference>
<reference evidence="9" key="1">
    <citation type="submission" date="2022-09" db="EMBL/GenBank/DDBJ databases">
        <title>Actin cytoskeleton and complex cell architecture in an #Asgard archaeon.</title>
        <authorList>
            <person name="Ponce Toledo R.I."/>
            <person name="Schleper C."/>
            <person name="Rodrigues Oliveira T."/>
            <person name="Wollweber F."/>
            <person name="Xu J."/>
            <person name="Rittmann S."/>
            <person name="Klingl A."/>
            <person name="Pilhofer M."/>
        </authorList>
    </citation>
    <scope>NUCLEOTIDE SEQUENCE</scope>
    <source>
        <strain evidence="9">B-35</strain>
    </source>
</reference>